<dbReference type="InterPro" id="IPR036318">
    <property type="entry name" value="FAD-bd_PCMH-like_sf"/>
</dbReference>
<protein>
    <submittedName>
        <fullName evidence="5">HlyC/CorC family transporter</fullName>
    </submittedName>
</protein>
<dbReference type="Gene3D" id="3.30.465.10">
    <property type="match status" value="1"/>
</dbReference>
<dbReference type="FunFam" id="3.10.580.10:FF:000002">
    <property type="entry name" value="Magnesium/cobalt efflux protein CorC"/>
    <property type="match status" value="1"/>
</dbReference>
<dbReference type="PANTHER" id="PTHR22777">
    <property type="entry name" value="HEMOLYSIN-RELATED"/>
    <property type="match status" value="1"/>
</dbReference>
<dbReference type="SMART" id="SM01091">
    <property type="entry name" value="CorC_HlyC"/>
    <property type="match status" value="1"/>
</dbReference>
<name>A0A550JHS7_9BACT</name>
<dbReference type="InterPro" id="IPR000644">
    <property type="entry name" value="CBS_dom"/>
</dbReference>
<dbReference type="InterPro" id="IPR016169">
    <property type="entry name" value="FAD-bd_PCMH_sub2"/>
</dbReference>
<organism evidence="5 6">
    <name type="scientific">Trichloromonas acetexigens</name>
    <dbReference type="NCBI Taxonomy" id="38815"/>
    <lineage>
        <taxon>Bacteria</taxon>
        <taxon>Pseudomonadati</taxon>
        <taxon>Thermodesulfobacteriota</taxon>
        <taxon>Desulfuromonadia</taxon>
        <taxon>Desulfuromonadales</taxon>
        <taxon>Trichloromonadaceae</taxon>
        <taxon>Trichloromonas</taxon>
    </lineage>
</organism>
<evidence type="ECO:0000313" key="5">
    <source>
        <dbReference type="EMBL" id="TRO82760.1"/>
    </source>
</evidence>
<dbReference type="RefSeq" id="WP_092057041.1">
    <property type="nucleotide sequence ID" value="NZ_FOJJ01000023.1"/>
</dbReference>
<keyword evidence="2 3" id="KW-0129">CBS domain</keyword>
<evidence type="ECO:0000313" key="6">
    <source>
        <dbReference type="Proteomes" id="UP000317155"/>
    </source>
</evidence>
<dbReference type="GO" id="GO:0050660">
    <property type="term" value="F:flavin adenine dinucleotide binding"/>
    <property type="evidence" value="ECO:0007669"/>
    <property type="project" value="InterPro"/>
</dbReference>
<dbReference type="InterPro" id="IPR046342">
    <property type="entry name" value="CBS_dom_sf"/>
</dbReference>
<comment type="caution">
    <text evidence="5">The sequence shown here is derived from an EMBL/GenBank/DDBJ whole genome shotgun (WGS) entry which is preliminary data.</text>
</comment>
<evidence type="ECO:0000256" key="1">
    <source>
        <dbReference type="ARBA" id="ARBA00022737"/>
    </source>
</evidence>
<sequence length="260" mass="29753">MSEKDLQDLIEESEEEGIINEDEGEMLHSIFEFGETIVREVMVSRIDMVCCSMSTSLSELLAAIISSGHSRLPIYEGTADRIVGIIYAKDLLRIWGCRDEDFHIEQIMRTPYFVPETKQIEELLQEFRTQRVHMAIAIDEYGGTSGLITIEDLIEEIVGDIQDEYDLEEDELVEESPGVVLVDGRLNIEELEDYFDIEIPREKFDTVGGYLFNLFGHVPQANEEIRDGGLRMTVVECDSRKIRKVRVRRAEPEAPEEDAS</sequence>
<accession>A0A550JHS7</accession>
<evidence type="ECO:0000259" key="4">
    <source>
        <dbReference type="PROSITE" id="PS51371"/>
    </source>
</evidence>
<evidence type="ECO:0000256" key="3">
    <source>
        <dbReference type="PROSITE-ProRule" id="PRU00703"/>
    </source>
</evidence>
<dbReference type="OrthoDB" id="9798188at2"/>
<proteinExistence type="predicted"/>
<dbReference type="Proteomes" id="UP000317155">
    <property type="component" value="Unassembled WGS sequence"/>
</dbReference>
<dbReference type="InterPro" id="IPR005170">
    <property type="entry name" value="Transptr-assoc_dom"/>
</dbReference>
<evidence type="ECO:0000256" key="2">
    <source>
        <dbReference type="ARBA" id="ARBA00023122"/>
    </source>
</evidence>
<dbReference type="EMBL" id="VJVV01000003">
    <property type="protein sequence ID" value="TRO82760.1"/>
    <property type="molecule type" value="Genomic_DNA"/>
</dbReference>
<feature type="domain" description="CBS" evidence="4">
    <location>
        <begin position="107"/>
        <end position="164"/>
    </location>
</feature>
<dbReference type="SMART" id="SM00116">
    <property type="entry name" value="CBS"/>
    <property type="match status" value="2"/>
</dbReference>
<dbReference type="GO" id="GO:0005886">
    <property type="term" value="C:plasma membrane"/>
    <property type="evidence" value="ECO:0007669"/>
    <property type="project" value="TreeGrafter"/>
</dbReference>
<dbReference type="SUPFAM" id="SSF54631">
    <property type="entry name" value="CBS-domain pair"/>
    <property type="match status" value="1"/>
</dbReference>
<gene>
    <name evidence="5" type="ORF">FL622_06185</name>
</gene>
<dbReference type="PROSITE" id="PS51371">
    <property type="entry name" value="CBS"/>
    <property type="match status" value="2"/>
</dbReference>
<dbReference type="AlphaFoldDB" id="A0A550JHS7"/>
<dbReference type="PANTHER" id="PTHR22777:SF17">
    <property type="entry name" value="UPF0053 PROTEIN SLL0260"/>
    <property type="match status" value="1"/>
</dbReference>
<dbReference type="Pfam" id="PF03471">
    <property type="entry name" value="CorC_HlyC"/>
    <property type="match status" value="1"/>
</dbReference>
<dbReference type="CDD" id="cd04590">
    <property type="entry name" value="CBS_pair_CorC_HlyC_assoc"/>
    <property type="match status" value="1"/>
</dbReference>
<dbReference type="InterPro" id="IPR044751">
    <property type="entry name" value="Ion_transp-like_CBS"/>
</dbReference>
<dbReference type="Gene3D" id="3.10.580.10">
    <property type="entry name" value="CBS-domain"/>
    <property type="match status" value="1"/>
</dbReference>
<keyword evidence="1" id="KW-0677">Repeat</keyword>
<keyword evidence="6" id="KW-1185">Reference proteome</keyword>
<reference evidence="5 6" key="1">
    <citation type="submission" date="2019-07" db="EMBL/GenBank/DDBJ databases">
        <title>Insights of Desulfuromonas acetexigens electromicrobiology.</title>
        <authorList>
            <person name="Katuri K."/>
            <person name="Sapireddy V."/>
            <person name="Shaw D.R."/>
            <person name="Saikaly P."/>
        </authorList>
    </citation>
    <scope>NUCLEOTIDE SEQUENCE [LARGE SCALE GENOMIC DNA]</scope>
    <source>
        <strain evidence="5 6">2873</strain>
    </source>
</reference>
<dbReference type="SUPFAM" id="SSF56176">
    <property type="entry name" value="FAD-binding/transporter-associated domain-like"/>
    <property type="match status" value="1"/>
</dbReference>
<dbReference type="Pfam" id="PF00571">
    <property type="entry name" value="CBS"/>
    <property type="match status" value="2"/>
</dbReference>
<feature type="domain" description="CBS" evidence="4">
    <location>
        <begin position="42"/>
        <end position="102"/>
    </location>
</feature>